<evidence type="ECO:0000313" key="2">
    <source>
        <dbReference type="EMBL" id="GMF42392.1"/>
    </source>
</evidence>
<keyword evidence="3" id="KW-1185">Reference proteome</keyword>
<dbReference type="EMBL" id="BSXT01001438">
    <property type="protein sequence ID" value="GMF42392.1"/>
    <property type="molecule type" value="Genomic_DNA"/>
</dbReference>
<gene>
    <name evidence="2" type="ORF">Pfra01_001385000</name>
</gene>
<accession>A0A9W7CTD8</accession>
<protein>
    <submittedName>
        <fullName evidence="2">Unnamed protein product</fullName>
    </submittedName>
</protein>
<proteinExistence type="predicted"/>
<dbReference type="Proteomes" id="UP001165121">
    <property type="component" value="Unassembled WGS sequence"/>
</dbReference>
<evidence type="ECO:0000313" key="3">
    <source>
        <dbReference type="Proteomes" id="UP001165121"/>
    </source>
</evidence>
<feature type="region of interest" description="Disordered" evidence="1">
    <location>
        <begin position="1"/>
        <end position="56"/>
    </location>
</feature>
<name>A0A9W7CTD8_9STRA</name>
<organism evidence="2 3">
    <name type="scientific">Phytophthora fragariaefolia</name>
    <dbReference type="NCBI Taxonomy" id="1490495"/>
    <lineage>
        <taxon>Eukaryota</taxon>
        <taxon>Sar</taxon>
        <taxon>Stramenopiles</taxon>
        <taxon>Oomycota</taxon>
        <taxon>Peronosporomycetes</taxon>
        <taxon>Peronosporales</taxon>
        <taxon>Peronosporaceae</taxon>
        <taxon>Phytophthora</taxon>
    </lineage>
</organism>
<reference evidence="2" key="1">
    <citation type="submission" date="2023-04" db="EMBL/GenBank/DDBJ databases">
        <title>Phytophthora fragariaefolia NBRC 109709.</title>
        <authorList>
            <person name="Ichikawa N."/>
            <person name="Sato H."/>
            <person name="Tonouchi N."/>
        </authorList>
    </citation>
    <scope>NUCLEOTIDE SEQUENCE</scope>
    <source>
        <strain evidence="2">NBRC 109709</strain>
    </source>
</reference>
<dbReference type="AlphaFoldDB" id="A0A9W7CTD8"/>
<evidence type="ECO:0000256" key="1">
    <source>
        <dbReference type="SAM" id="MobiDB-lite"/>
    </source>
</evidence>
<dbReference type="OrthoDB" id="102926at2759"/>
<sequence>MASMSLEFILNKPDELEIPRTRRRPKTDQGIPATETGDQAAERPAQGKCNEPPASGRYDILACISRPSSLSSTPV</sequence>
<comment type="caution">
    <text evidence="2">The sequence shown here is derived from an EMBL/GenBank/DDBJ whole genome shotgun (WGS) entry which is preliminary data.</text>
</comment>